<evidence type="ECO:0000313" key="10">
    <source>
        <dbReference type="Proteomes" id="UP001458880"/>
    </source>
</evidence>
<dbReference type="PANTHER" id="PTHR22930:SF85">
    <property type="entry name" value="GH03217P-RELATED"/>
    <property type="match status" value="1"/>
</dbReference>
<accession>A0AAW1JSK1</accession>
<dbReference type="InterPro" id="IPR045249">
    <property type="entry name" value="HARBI1-like"/>
</dbReference>
<evidence type="ECO:0000256" key="7">
    <source>
        <dbReference type="ARBA" id="ARBA00023242"/>
    </source>
</evidence>
<sequence>MIIIVQRYNFPGIVGAIDCTHVAIIAPSENDHNRPAIAYYNRKDYYSLNVQMICDDNLRILNCNVRFPGSVHDSAIWLLSAVRRHLLQKFTRNELDSSWLIGDSGYGLQPWLLTPIENANPDSPEGRYTAQHIAARNNIERCFGVLKQRFRC</sequence>
<keyword evidence="6" id="KW-0378">Hydrolase</keyword>
<keyword evidence="4" id="KW-0540">Nuclease</keyword>
<evidence type="ECO:0000256" key="2">
    <source>
        <dbReference type="ARBA" id="ARBA00004123"/>
    </source>
</evidence>
<keyword evidence="9" id="KW-0255">Endonuclease</keyword>
<evidence type="ECO:0000256" key="1">
    <source>
        <dbReference type="ARBA" id="ARBA00001968"/>
    </source>
</evidence>
<gene>
    <name evidence="9" type="ORF">QE152_g27455</name>
</gene>
<name>A0AAW1JSK1_POPJA</name>
<dbReference type="GO" id="GO:0004519">
    <property type="term" value="F:endonuclease activity"/>
    <property type="evidence" value="ECO:0007669"/>
    <property type="project" value="UniProtKB-KW"/>
</dbReference>
<comment type="caution">
    <text evidence="9">The sequence shown here is derived from an EMBL/GenBank/DDBJ whole genome shotgun (WGS) entry which is preliminary data.</text>
</comment>
<dbReference type="GO" id="GO:0046872">
    <property type="term" value="F:metal ion binding"/>
    <property type="evidence" value="ECO:0007669"/>
    <property type="project" value="UniProtKB-KW"/>
</dbReference>
<dbReference type="GO" id="GO:0005634">
    <property type="term" value="C:nucleus"/>
    <property type="evidence" value="ECO:0007669"/>
    <property type="project" value="UniProtKB-SubCell"/>
</dbReference>
<dbReference type="PANTHER" id="PTHR22930">
    <property type="match status" value="1"/>
</dbReference>
<organism evidence="9 10">
    <name type="scientific">Popillia japonica</name>
    <name type="common">Japanese beetle</name>
    <dbReference type="NCBI Taxonomy" id="7064"/>
    <lineage>
        <taxon>Eukaryota</taxon>
        <taxon>Metazoa</taxon>
        <taxon>Ecdysozoa</taxon>
        <taxon>Arthropoda</taxon>
        <taxon>Hexapoda</taxon>
        <taxon>Insecta</taxon>
        <taxon>Pterygota</taxon>
        <taxon>Neoptera</taxon>
        <taxon>Endopterygota</taxon>
        <taxon>Coleoptera</taxon>
        <taxon>Polyphaga</taxon>
        <taxon>Scarabaeiformia</taxon>
        <taxon>Scarabaeidae</taxon>
        <taxon>Rutelinae</taxon>
        <taxon>Popillia</taxon>
    </lineage>
</organism>
<comment type="cofactor">
    <cofactor evidence="1">
        <name>a divalent metal cation</name>
        <dbReference type="ChEBI" id="CHEBI:60240"/>
    </cofactor>
</comment>
<evidence type="ECO:0000313" key="9">
    <source>
        <dbReference type="EMBL" id="KAK9708080.1"/>
    </source>
</evidence>
<keyword evidence="7" id="KW-0539">Nucleus</keyword>
<dbReference type="Proteomes" id="UP001458880">
    <property type="component" value="Unassembled WGS sequence"/>
</dbReference>
<proteinExistence type="inferred from homology"/>
<dbReference type="InterPro" id="IPR027806">
    <property type="entry name" value="HARBI1_dom"/>
</dbReference>
<evidence type="ECO:0000256" key="4">
    <source>
        <dbReference type="ARBA" id="ARBA00022722"/>
    </source>
</evidence>
<evidence type="ECO:0000256" key="6">
    <source>
        <dbReference type="ARBA" id="ARBA00022801"/>
    </source>
</evidence>
<evidence type="ECO:0000256" key="3">
    <source>
        <dbReference type="ARBA" id="ARBA00006958"/>
    </source>
</evidence>
<keyword evidence="10" id="KW-1185">Reference proteome</keyword>
<keyword evidence="5" id="KW-0479">Metal-binding</keyword>
<evidence type="ECO:0000256" key="5">
    <source>
        <dbReference type="ARBA" id="ARBA00022723"/>
    </source>
</evidence>
<comment type="subcellular location">
    <subcellularLocation>
        <location evidence="2">Nucleus</location>
    </subcellularLocation>
</comment>
<protein>
    <submittedName>
        <fullName evidence="9">DDE superfamily endonuclease</fullName>
    </submittedName>
</protein>
<dbReference type="Pfam" id="PF13359">
    <property type="entry name" value="DDE_Tnp_4"/>
    <property type="match status" value="1"/>
</dbReference>
<dbReference type="AlphaFoldDB" id="A0AAW1JSK1"/>
<reference evidence="9 10" key="1">
    <citation type="journal article" date="2024" name="BMC Genomics">
        <title>De novo assembly and annotation of Popillia japonica's genome with initial clues to its potential as an invasive pest.</title>
        <authorList>
            <person name="Cucini C."/>
            <person name="Boschi S."/>
            <person name="Funari R."/>
            <person name="Cardaioli E."/>
            <person name="Iannotti N."/>
            <person name="Marturano G."/>
            <person name="Paoli F."/>
            <person name="Bruttini M."/>
            <person name="Carapelli A."/>
            <person name="Frati F."/>
            <person name="Nardi F."/>
        </authorList>
    </citation>
    <scope>NUCLEOTIDE SEQUENCE [LARGE SCALE GENOMIC DNA]</scope>
    <source>
        <strain evidence="9">DMR45628</strain>
    </source>
</reference>
<dbReference type="GO" id="GO:0016787">
    <property type="term" value="F:hydrolase activity"/>
    <property type="evidence" value="ECO:0007669"/>
    <property type="project" value="UniProtKB-KW"/>
</dbReference>
<dbReference type="EMBL" id="JASPKY010000337">
    <property type="protein sequence ID" value="KAK9708080.1"/>
    <property type="molecule type" value="Genomic_DNA"/>
</dbReference>
<feature type="domain" description="DDE Tnp4" evidence="8">
    <location>
        <begin position="17"/>
        <end position="152"/>
    </location>
</feature>
<comment type="similarity">
    <text evidence="3">Belongs to the HARBI1 family.</text>
</comment>
<evidence type="ECO:0000259" key="8">
    <source>
        <dbReference type="Pfam" id="PF13359"/>
    </source>
</evidence>